<feature type="compositionally biased region" description="Polar residues" evidence="1">
    <location>
        <begin position="59"/>
        <end position="69"/>
    </location>
</feature>
<protein>
    <submittedName>
        <fullName evidence="2">Uncharacterized protein</fullName>
    </submittedName>
</protein>
<proteinExistence type="predicted"/>
<feature type="compositionally biased region" description="Low complexity" evidence="1">
    <location>
        <begin position="45"/>
        <end position="58"/>
    </location>
</feature>
<dbReference type="AlphaFoldDB" id="A0A5J4XBW8"/>
<feature type="compositionally biased region" description="Polar residues" evidence="1">
    <location>
        <begin position="19"/>
        <end position="44"/>
    </location>
</feature>
<evidence type="ECO:0000313" key="2">
    <source>
        <dbReference type="EMBL" id="KAA6404035.1"/>
    </source>
</evidence>
<accession>A0A5J4XBW8</accession>
<evidence type="ECO:0000256" key="1">
    <source>
        <dbReference type="SAM" id="MobiDB-lite"/>
    </source>
</evidence>
<organism evidence="2 3">
    <name type="scientific">Streblomastix strix</name>
    <dbReference type="NCBI Taxonomy" id="222440"/>
    <lineage>
        <taxon>Eukaryota</taxon>
        <taxon>Metamonada</taxon>
        <taxon>Preaxostyla</taxon>
        <taxon>Oxymonadida</taxon>
        <taxon>Streblomastigidae</taxon>
        <taxon>Streblomastix</taxon>
    </lineage>
</organism>
<dbReference type="EMBL" id="SNRW01000035">
    <property type="protein sequence ID" value="KAA6404035.1"/>
    <property type="molecule type" value="Genomic_DNA"/>
</dbReference>
<dbReference type="Proteomes" id="UP000324800">
    <property type="component" value="Unassembled WGS sequence"/>
</dbReference>
<name>A0A5J4XBW8_9EUKA</name>
<feature type="region of interest" description="Disordered" evidence="1">
    <location>
        <begin position="1"/>
        <end position="76"/>
    </location>
</feature>
<reference evidence="2 3" key="1">
    <citation type="submission" date="2019-03" db="EMBL/GenBank/DDBJ databases">
        <title>Single cell metagenomics reveals metabolic interactions within the superorganism composed of flagellate Streblomastix strix and complex community of Bacteroidetes bacteria on its surface.</title>
        <authorList>
            <person name="Treitli S.C."/>
            <person name="Kolisko M."/>
            <person name="Husnik F."/>
            <person name="Keeling P."/>
            <person name="Hampl V."/>
        </authorList>
    </citation>
    <scope>NUCLEOTIDE SEQUENCE [LARGE SCALE GENOMIC DNA]</scope>
    <source>
        <strain evidence="2">ST1C</strain>
    </source>
</reference>
<gene>
    <name evidence="2" type="ORF">EZS28_000435</name>
</gene>
<evidence type="ECO:0000313" key="3">
    <source>
        <dbReference type="Proteomes" id="UP000324800"/>
    </source>
</evidence>
<sequence length="155" mass="17567">MKLDKKQQQFFAPVHQPLQLENDQNTNSNINTSNPAEQHSMKSGNSDSQSQSQNNDSQFAQSENNQTLIPHSVAPPRSASTFAIPIVQTPLPVFRETSIVEAQKHDQYINLNGLMVVKNLVLTPHFHLLEDSHCFDSTLNPKNHKNRLFVNRNIE</sequence>
<comment type="caution">
    <text evidence="2">The sequence shown here is derived from an EMBL/GenBank/DDBJ whole genome shotgun (WGS) entry which is preliminary data.</text>
</comment>